<proteinExistence type="predicted"/>
<dbReference type="PANTHER" id="PTHR24025">
    <property type="entry name" value="DESMOGLEIN FAMILY MEMBER"/>
    <property type="match status" value="1"/>
</dbReference>
<evidence type="ECO:0000256" key="1">
    <source>
        <dbReference type="ARBA" id="ARBA00004370"/>
    </source>
</evidence>
<keyword evidence="4 8" id="KW-0106">Calcium</keyword>
<accession>A0ABV0PYN2</accession>
<dbReference type="InterPro" id="IPR020894">
    <property type="entry name" value="Cadherin_CS"/>
</dbReference>
<evidence type="ECO:0000256" key="7">
    <source>
        <dbReference type="ARBA" id="ARBA00023136"/>
    </source>
</evidence>
<keyword evidence="2" id="KW-0812">Transmembrane</keyword>
<dbReference type="Proteomes" id="UP001476798">
    <property type="component" value="Unassembled WGS sequence"/>
</dbReference>
<keyword evidence="3" id="KW-0677">Repeat</keyword>
<evidence type="ECO:0000256" key="6">
    <source>
        <dbReference type="ARBA" id="ARBA00022989"/>
    </source>
</evidence>
<feature type="domain" description="Cadherin" evidence="9">
    <location>
        <begin position="336"/>
        <end position="440"/>
    </location>
</feature>
<dbReference type="Gene3D" id="2.60.120.200">
    <property type="match status" value="1"/>
</dbReference>
<comment type="subcellular location">
    <subcellularLocation>
        <location evidence="1">Membrane</location>
    </subcellularLocation>
</comment>
<dbReference type="SMART" id="SM00112">
    <property type="entry name" value="CA"/>
    <property type="match status" value="6"/>
</dbReference>
<feature type="domain" description="Cadherin" evidence="9">
    <location>
        <begin position="125"/>
        <end position="230"/>
    </location>
</feature>
<feature type="non-terminal residue" evidence="10">
    <location>
        <position position="1"/>
    </location>
</feature>
<dbReference type="Gene3D" id="2.60.40.60">
    <property type="entry name" value="Cadherins"/>
    <property type="match status" value="6"/>
</dbReference>
<evidence type="ECO:0000256" key="3">
    <source>
        <dbReference type="ARBA" id="ARBA00022737"/>
    </source>
</evidence>
<name>A0ABV0PYN2_9TELE</name>
<reference evidence="10 11" key="1">
    <citation type="submission" date="2021-06" db="EMBL/GenBank/DDBJ databases">
        <authorList>
            <person name="Palmer J.M."/>
        </authorList>
    </citation>
    <scope>NUCLEOTIDE SEQUENCE [LARGE SCALE GENOMIC DNA]</scope>
    <source>
        <strain evidence="10 11">GA_2019</strain>
        <tissue evidence="10">Muscle</tissue>
    </source>
</reference>
<comment type="caution">
    <text evidence="10">The sequence shown here is derived from an EMBL/GenBank/DDBJ whole genome shotgun (WGS) entry which is preliminary data.</text>
</comment>
<dbReference type="PROSITE" id="PS00232">
    <property type="entry name" value="CADHERIN_1"/>
    <property type="match status" value="3"/>
</dbReference>
<feature type="non-terminal residue" evidence="10">
    <location>
        <position position="894"/>
    </location>
</feature>
<dbReference type="PANTHER" id="PTHR24025:SF23">
    <property type="entry name" value="NEURAL-CADHERIN"/>
    <property type="match status" value="1"/>
</dbReference>
<evidence type="ECO:0000313" key="11">
    <source>
        <dbReference type="Proteomes" id="UP001476798"/>
    </source>
</evidence>
<evidence type="ECO:0000256" key="4">
    <source>
        <dbReference type="ARBA" id="ARBA00022837"/>
    </source>
</evidence>
<feature type="domain" description="Cadherin" evidence="9">
    <location>
        <begin position="33"/>
        <end position="124"/>
    </location>
</feature>
<feature type="domain" description="Cadherin" evidence="9">
    <location>
        <begin position="231"/>
        <end position="335"/>
    </location>
</feature>
<dbReference type="InterPro" id="IPR002126">
    <property type="entry name" value="Cadherin-like_dom"/>
</dbReference>
<feature type="domain" description="Cadherin" evidence="9">
    <location>
        <begin position="441"/>
        <end position="545"/>
    </location>
</feature>
<evidence type="ECO:0000313" key="10">
    <source>
        <dbReference type="EMBL" id="MEQ2188629.1"/>
    </source>
</evidence>
<evidence type="ECO:0000259" key="9">
    <source>
        <dbReference type="PROSITE" id="PS50268"/>
    </source>
</evidence>
<dbReference type="Pfam" id="PF00028">
    <property type="entry name" value="Cadherin"/>
    <property type="match status" value="4"/>
</dbReference>
<gene>
    <name evidence="10" type="ORF">GOODEAATRI_016967</name>
</gene>
<dbReference type="SUPFAM" id="SSF49313">
    <property type="entry name" value="Cadherin-like"/>
    <property type="match status" value="6"/>
</dbReference>
<keyword evidence="11" id="KW-1185">Reference proteome</keyword>
<keyword evidence="6" id="KW-1133">Transmembrane helix</keyword>
<evidence type="ECO:0000256" key="2">
    <source>
        <dbReference type="ARBA" id="ARBA00022692"/>
    </source>
</evidence>
<dbReference type="PROSITE" id="PS50268">
    <property type="entry name" value="CADHERIN_2"/>
    <property type="match status" value="5"/>
</dbReference>
<dbReference type="InterPro" id="IPR015919">
    <property type="entry name" value="Cadherin-like_sf"/>
</dbReference>
<protein>
    <recommendedName>
        <fullName evidence="9">Cadherin domain-containing protein</fullName>
    </recommendedName>
</protein>
<evidence type="ECO:0000256" key="8">
    <source>
        <dbReference type="PROSITE-ProRule" id="PRU00043"/>
    </source>
</evidence>
<evidence type="ECO:0000256" key="5">
    <source>
        <dbReference type="ARBA" id="ARBA00022889"/>
    </source>
</evidence>
<dbReference type="InterPro" id="IPR050971">
    <property type="entry name" value="Cadherin-domain_protein"/>
</dbReference>
<organism evidence="10 11">
    <name type="scientific">Goodea atripinnis</name>
    <dbReference type="NCBI Taxonomy" id="208336"/>
    <lineage>
        <taxon>Eukaryota</taxon>
        <taxon>Metazoa</taxon>
        <taxon>Chordata</taxon>
        <taxon>Craniata</taxon>
        <taxon>Vertebrata</taxon>
        <taxon>Euteleostomi</taxon>
        <taxon>Actinopterygii</taxon>
        <taxon>Neopterygii</taxon>
        <taxon>Teleostei</taxon>
        <taxon>Neoteleostei</taxon>
        <taxon>Acanthomorphata</taxon>
        <taxon>Ovalentaria</taxon>
        <taxon>Atherinomorphae</taxon>
        <taxon>Cyprinodontiformes</taxon>
        <taxon>Goodeidae</taxon>
        <taxon>Goodea</taxon>
    </lineage>
</organism>
<keyword evidence="5" id="KW-0130">Cell adhesion</keyword>
<sequence length="894" mass="97345">GNQRGVFGLTLVQGEWKVYVSGLLDREQQDWYLLNITASDGLYVAHTAAVYGASFPEDIPINKGILTVGATDADSGELRTATMMDRETTPSYKLIAQATDGGGLFCRSEISLKVLDVNDNAPSFSTTHYLASVYESASPKALLTRLQASDPDEGLNRTVVYSLVDSFDGIFSIDPVTGIVILEKFLDRESRDSYRVRVQATDRVGQQGALSSQVDLTILVLDVNDNAPVFQRRDYAVTVPEDVAMGTEVLRILATSADIGPNAEITYSIRSGNELGKFSIDRKLGSISVADDLDFEVCKDYYITVEAWDNGNPPLSTATMIVIELMDVNDNAPMFDQDIYNVLISEDASIGQTVTRVFAEDLDSQVNGRITYSILKGDRTNHFWIDPVTGLLKVNKRLDREVVSRYTLSVQAFDSGSPAMSSTVAVNIDISDVNDNPPVFTPPNSTAIIQLNQAAGTTLLTLSVSDKDSPRNGAPFVFRIVAGNEGSFFRLDQTGSLKSNRVFGPEAPREFILEIQASDSGKPSLTSSSWVFLRVIGNSQYKPVVSPLEIYIVMSTDTFPGGPIGQIYATDRDPNDVLSFTHKPQPKSMFKINRQDGSVVALPGLEPGRYQMNATVSDGRFGVIADVSVHVEQVTDVLLRSALTLRLSSISWEELLGRHLNQIKITLRAIAGWKWLPGQPDPLHILGVQPVTGTSDINLVLAVERPETLGSGRMEGFYSKQELAGKLEEAAARGQMRGALAGTALVGSTCSGKLDCGDRVCKNILVMEGGLPVTYNTERISLVLPRFGRTETCTCPAGGTCPTPVELCEGQSCPDDMRCVLSGPTTPSVCQCQPERLDECAGQTSLSFSGNSYIKYRVTERVQSGEMRLGLRVRTLQTRGVIMFTRVNPCTMLK</sequence>
<dbReference type="PRINTS" id="PR00205">
    <property type="entry name" value="CADHERIN"/>
</dbReference>
<keyword evidence="7" id="KW-0472">Membrane</keyword>
<dbReference type="CDD" id="cd11304">
    <property type="entry name" value="Cadherin_repeat"/>
    <property type="match status" value="6"/>
</dbReference>
<dbReference type="EMBL" id="JAHRIO010091305">
    <property type="protein sequence ID" value="MEQ2188629.1"/>
    <property type="molecule type" value="Genomic_DNA"/>
</dbReference>